<dbReference type="Gene3D" id="1.10.630.10">
    <property type="entry name" value="Cytochrome P450"/>
    <property type="match status" value="1"/>
</dbReference>
<dbReference type="GO" id="GO:0016705">
    <property type="term" value="F:oxidoreductase activity, acting on paired donors, with incorporation or reduction of molecular oxygen"/>
    <property type="evidence" value="ECO:0007669"/>
    <property type="project" value="InterPro"/>
</dbReference>
<keyword evidence="2" id="KW-0503">Monooxygenase</keyword>
<dbReference type="PANTHER" id="PTHR24280:SF4">
    <property type="entry name" value="CYTOCHROME P450 20A1"/>
    <property type="match status" value="1"/>
</dbReference>
<dbReference type="AlphaFoldDB" id="A0A7R8X832"/>
<dbReference type="GO" id="GO:0016020">
    <property type="term" value="C:membrane"/>
    <property type="evidence" value="ECO:0007669"/>
    <property type="project" value="TreeGrafter"/>
</dbReference>
<dbReference type="Proteomes" id="UP000677054">
    <property type="component" value="Unassembled WGS sequence"/>
</dbReference>
<comment type="similarity">
    <text evidence="1">Belongs to the cytochrome P450 family.</text>
</comment>
<keyword evidence="2" id="KW-0560">Oxidoreductase</keyword>
<dbReference type="EMBL" id="LR899765">
    <property type="protein sequence ID" value="CAD7242305.1"/>
    <property type="molecule type" value="Genomic_DNA"/>
</dbReference>
<accession>A0A7R8X832</accession>
<dbReference type="Pfam" id="PF00067">
    <property type="entry name" value="p450"/>
    <property type="match status" value="1"/>
</dbReference>
<dbReference type="SUPFAM" id="SSF48264">
    <property type="entry name" value="Cytochrome P450"/>
    <property type="match status" value="1"/>
</dbReference>
<keyword evidence="4" id="KW-1185">Reference proteome</keyword>
<protein>
    <submittedName>
        <fullName evidence="3">Uncharacterized protein</fullName>
    </submittedName>
</protein>
<evidence type="ECO:0000256" key="2">
    <source>
        <dbReference type="ARBA" id="ARBA00023033"/>
    </source>
</evidence>
<sequence length="284" mass="32346">MREGNLGDISSAGGLHDYLVELHEEFGDIVSFWWGKELVISLGSPDLLKETAHMFNRPPQLFAFLEDLVGKKSIQYANGKDGRMRREQYDKCFSHAACISYFPIIKKVSDDLVEQLQNVPVGDHVPVHKYMTAFAIKNVLKCCFGGISDEDIVHIALEYDVAMNEMQRKLSGQLLPDEDPREHRYRKSLKVLHGSVKRIVDHWRKERGGARNGEDSSHLFLDTIIDFVEGKAELSEQEKLDIIYSDTMSYLVGGFHTTGNYTLYDFGTPKYHVEEEAAYVIGDH</sequence>
<dbReference type="EMBL" id="CAJPEV010000248">
    <property type="protein sequence ID" value="CAG0882950.1"/>
    <property type="molecule type" value="Genomic_DNA"/>
</dbReference>
<dbReference type="InterPro" id="IPR036396">
    <property type="entry name" value="Cyt_P450_sf"/>
</dbReference>
<dbReference type="GO" id="GO:0020037">
    <property type="term" value="F:heme binding"/>
    <property type="evidence" value="ECO:0007669"/>
    <property type="project" value="InterPro"/>
</dbReference>
<dbReference type="GO" id="GO:0005506">
    <property type="term" value="F:iron ion binding"/>
    <property type="evidence" value="ECO:0007669"/>
    <property type="project" value="InterPro"/>
</dbReference>
<dbReference type="OrthoDB" id="1470350at2759"/>
<dbReference type="InterPro" id="IPR052666">
    <property type="entry name" value="CYP450_20A1-like"/>
</dbReference>
<evidence type="ECO:0000313" key="4">
    <source>
        <dbReference type="Proteomes" id="UP000677054"/>
    </source>
</evidence>
<evidence type="ECO:0000313" key="3">
    <source>
        <dbReference type="EMBL" id="CAD7242305.1"/>
    </source>
</evidence>
<proteinExistence type="inferred from homology"/>
<organism evidence="3">
    <name type="scientific">Darwinula stevensoni</name>
    <dbReference type="NCBI Taxonomy" id="69355"/>
    <lineage>
        <taxon>Eukaryota</taxon>
        <taxon>Metazoa</taxon>
        <taxon>Ecdysozoa</taxon>
        <taxon>Arthropoda</taxon>
        <taxon>Crustacea</taxon>
        <taxon>Oligostraca</taxon>
        <taxon>Ostracoda</taxon>
        <taxon>Podocopa</taxon>
        <taxon>Podocopida</taxon>
        <taxon>Darwinulocopina</taxon>
        <taxon>Darwinuloidea</taxon>
        <taxon>Darwinulidae</taxon>
        <taxon>Darwinula</taxon>
    </lineage>
</organism>
<dbReference type="PANTHER" id="PTHR24280">
    <property type="entry name" value="CYTOCHROME P450 20A1"/>
    <property type="match status" value="1"/>
</dbReference>
<dbReference type="GO" id="GO:0004497">
    <property type="term" value="F:monooxygenase activity"/>
    <property type="evidence" value="ECO:0007669"/>
    <property type="project" value="UniProtKB-KW"/>
</dbReference>
<dbReference type="InterPro" id="IPR001128">
    <property type="entry name" value="Cyt_P450"/>
</dbReference>
<name>A0A7R8X832_9CRUS</name>
<gene>
    <name evidence="3" type="ORF">DSTB1V02_LOCUS2274</name>
</gene>
<evidence type="ECO:0000256" key="1">
    <source>
        <dbReference type="ARBA" id="ARBA00010617"/>
    </source>
</evidence>
<reference evidence="3" key="1">
    <citation type="submission" date="2020-11" db="EMBL/GenBank/DDBJ databases">
        <authorList>
            <person name="Tran Van P."/>
        </authorList>
    </citation>
    <scope>NUCLEOTIDE SEQUENCE</scope>
</reference>